<dbReference type="Pfam" id="PF07714">
    <property type="entry name" value="PK_Tyr_Ser-Thr"/>
    <property type="match status" value="1"/>
</dbReference>
<evidence type="ECO:0000259" key="8">
    <source>
        <dbReference type="PROSITE" id="PS50011"/>
    </source>
</evidence>
<evidence type="ECO:0000256" key="1">
    <source>
        <dbReference type="ARBA" id="ARBA00022527"/>
    </source>
</evidence>
<evidence type="ECO:0000256" key="5">
    <source>
        <dbReference type="ARBA" id="ARBA00022840"/>
    </source>
</evidence>
<name>A0ABR2KCB4_9EUKA</name>
<evidence type="ECO:0000256" key="7">
    <source>
        <dbReference type="PROSITE-ProRule" id="PRU10141"/>
    </source>
</evidence>
<reference evidence="9 10" key="1">
    <citation type="submission" date="2024-04" db="EMBL/GenBank/DDBJ databases">
        <title>Tritrichomonas musculus Genome.</title>
        <authorList>
            <person name="Alves-Ferreira E."/>
            <person name="Grigg M."/>
            <person name="Lorenzi H."/>
            <person name="Galac M."/>
        </authorList>
    </citation>
    <scope>NUCLEOTIDE SEQUENCE [LARGE SCALE GENOMIC DNA]</scope>
    <source>
        <strain evidence="9 10">EAF2021</strain>
    </source>
</reference>
<organism evidence="9 10">
    <name type="scientific">Tritrichomonas musculus</name>
    <dbReference type="NCBI Taxonomy" id="1915356"/>
    <lineage>
        <taxon>Eukaryota</taxon>
        <taxon>Metamonada</taxon>
        <taxon>Parabasalia</taxon>
        <taxon>Tritrichomonadida</taxon>
        <taxon>Tritrichomonadidae</taxon>
        <taxon>Tritrichomonas</taxon>
    </lineage>
</organism>
<keyword evidence="5 7" id="KW-0067">ATP-binding</keyword>
<dbReference type="InterPro" id="IPR001245">
    <property type="entry name" value="Ser-Thr/Tyr_kinase_cat_dom"/>
</dbReference>
<dbReference type="EMBL" id="JAPFFF010000005">
    <property type="protein sequence ID" value="KAK8888774.1"/>
    <property type="molecule type" value="Genomic_DNA"/>
</dbReference>
<keyword evidence="1" id="KW-0723">Serine/threonine-protein kinase</keyword>
<dbReference type="Gene3D" id="1.10.510.10">
    <property type="entry name" value="Transferase(Phosphotransferase) domain 1"/>
    <property type="match status" value="1"/>
</dbReference>
<dbReference type="SUPFAM" id="SSF50985">
    <property type="entry name" value="RCC1/BLIP-II"/>
    <property type="match status" value="1"/>
</dbReference>
<gene>
    <name evidence="9" type="ORF">M9Y10_033513</name>
</gene>
<keyword evidence="2" id="KW-0808">Transferase</keyword>
<keyword evidence="3 7" id="KW-0547">Nucleotide-binding</keyword>
<sequence length="663" mass="74276">MLSEERINIQNYKIIQILGSGSFGQIFLVEDIQSQKHYVAKLFYDDIFANKNKENRTEIIDVILHARYPSILPNIGYSSTDFYSKNHPILISNYLQKGNLYQVLKEDKLTITQKFIIIVGIALGVEYLHSQNIIHCNLNPENILIDDNYFPHITDFGIFQLSKPKFIKYNPPIYISPEILEDKKYDSKVDAYSYGLLVYKILTGLDPIFEGPLYTQMDNIIKGKRFDLTGIESPNVKNLIIKCWSSNPLDRPSFGQIIKTITDSMFYTSLNVDYSVISEYLSQFNLQHELAADNPKTELKMIKVCGANSFLQLGQDSNNNTSDDEPVICPSVTSNLDINSISSITSYNNATIVIYDSNRSEYSGSNSTKTVFRPNLIAPVNCINNPFSLKISTMNSFDNINAVCGTFYTLYIVKEKNKKSNSLVYSSSKDQTSRFASVLKIGDFDPIALYGGSSNSAAIDSKGSIIFVPNLISRNIHFQLRPRVLPDDEKAVYVAYCNNAVFVLSKNGYVFKYKEDKFIKVEELEGIKISQISGTFEHCLAVSNDGKVFGWGSNKSGCIGIDKKNEKIENFIQISSLANYKIVNAYAGASHSLFQTDSGMLLACGSNKFGQLFLDEFSEDVDKPVETTIKSGASFCIAGENISLVFINGYPANCPNQKCNLVE</sequence>
<keyword evidence="4" id="KW-0418">Kinase</keyword>
<dbReference type="InterPro" id="IPR011009">
    <property type="entry name" value="Kinase-like_dom_sf"/>
</dbReference>
<dbReference type="PRINTS" id="PR00109">
    <property type="entry name" value="TYRKINASE"/>
</dbReference>
<dbReference type="SUPFAM" id="SSF56112">
    <property type="entry name" value="Protein kinase-like (PK-like)"/>
    <property type="match status" value="1"/>
</dbReference>
<dbReference type="PROSITE" id="PS50012">
    <property type="entry name" value="RCC1_3"/>
    <property type="match status" value="1"/>
</dbReference>
<evidence type="ECO:0000256" key="2">
    <source>
        <dbReference type="ARBA" id="ARBA00022679"/>
    </source>
</evidence>
<dbReference type="PANTHER" id="PTHR24351">
    <property type="entry name" value="RIBOSOMAL PROTEIN S6 KINASE"/>
    <property type="match status" value="1"/>
</dbReference>
<dbReference type="InterPro" id="IPR009091">
    <property type="entry name" value="RCC1/BLIP-II"/>
</dbReference>
<feature type="repeat" description="RCC1" evidence="6">
    <location>
        <begin position="546"/>
        <end position="598"/>
    </location>
</feature>
<evidence type="ECO:0000313" key="9">
    <source>
        <dbReference type="EMBL" id="KAK8888774.1"/>
    </source>
</evidence>
<evidence type="ECO:0000256" key="6">
    <source>
        <dbReference type="PROSITE-ProRule" id="PRU00235"/>
    </source>
</evidence>
<dbReference type="Proteomes" id="UP001470230">
    <property type="component" value="Unassembled WGS sequence"/>
</dbReference>
<dbReference type="InterPro" id="IPR000408">
    <property type="entry name" value="Reg_chr_condens"/>
</dbReference>
<evidence type="ECO:0000313" key="10">
    <source>
        <dbReference type="Proteomes" id="UP001470230"/>
    </source>
</evidence>
<comment type="caution">
    <text evidence="9">The sequence shown here is derived from an EMBL/GenBank/DDBJ whole genome shotgun (WGS) entry which is preliminary data.</text>
</comment>
<feature type="domain" description="Protein kinase" evidence="8">
    <location>
        <begin position="12"/>
        <end position="266"/>
    </location>
</feature>
<evidence type="ECO:0000256" key="4">
    <source>
        <dbReference type="ARBA" id="ARBA00022777"/>
    </source>
</evidence>
<proteinExistence type="predicted"/>
<dbReference type="InterPro" id="IPR000719">
    <property type="entry name" value="Prot_kinase_dom"/>
</dbReference>
<keyword evidence="10" id="KW-1185">Reference proteome</keyword>
<dbReference type="Gene3D" id="2.130.10.30">
    <property type="entry name" value="Regulator of chromosome condensation 1/beta-lactamase-inhibitor protein II"/>
    <property type="match status" value="2"/>
</dbReference>
<feature type="binding site" evidence="7">
    <location>
        <position position="41"/>
    </location>
    <ligand>
        <name>ATP</name>
        <dbReference type="ChEBI" id="CHEBI:30616"/>
    </ligand>
</feature>
<dbReference type="PROSITE" id="PS00107">
    <property type="entry name" value="PROTEIN_KINASE_ATP"/>
    <property type="match status" value="1"/>
</dbReference>
<dbReference type="Pfam" id="PF13540">
    <property type="entry name" value="RCC1_2"/>
    <property type="match status" value="2"/>
</dbReference>
<dbReference type="InterPro" id="IPR017441">
    <property type="entry name" value="Protein_kinase_ATP_BS"/>
</dbReference>
<protein>
    <recommendedName>
        <fullName evidence="8">Protein kinase domain-containing protein</fullName>
    </recommendedName>
</protein>
<dbReference type="PROSITE" id="PS50011">
    <property type="entry name" value="PROTEIN_KINASE_DOM"/>
    <property type="match status" value="1"/>
</dbReference>
<accession>A0ABR2KCB4</accession>
<evidence type="ECO:0000256" key="3">
    <source>
        <dbReference type="ARBA" id="ARBA00022741"/>
    </source>
</evidence>